<organism evidence="9">
    <name type="scientific">Chondria sp.</name>
    <name type="common">in: red algae</name>
    <dbReference type="NCBI Taxonomy" id="1982705"/>
    <lineage>
        <taxon>Eukaryota</taxon>
        <taxon>Rhodophyta</taxon>
        <taxon>Florideophyceae</taxon>
        <taxon>Rhodymeniophycidae</taxon>
        <taxon>Ceramiales</taxon>
        <taxon>Rhodomelaceae</taxon>
        <taxon>Chondrieae</taxon>
        <taxon>Chondria</taxon>
    </lineage>
</organism>
<evidence type="ECO:0000313" key="9">
    <source>
        <dbReference type="EMBL" id="ARW68322.1"/>
    </source>
</evidence>
<evidence type="ECO:0000256" key="7">
    <source>
        <dbReference type="HAMAP-Rule" id="MF_00396"/>
    </source>
</evidence>
<dbReference type="HAMAP" id="MF_00396">
    <property type="entry name" value="Cytb6_f_PetM"/>
    <property type="match status" value="1"/>
</dbReference>
<dbReference type="InterPro" id="IPR012595">
    <property type="entry name" value="PetM_cyt_b6/f_cplx_su7"/>
</dbReference>
<evidence type="ECO:0000256" key="3">
    <source>
        <dbReference type="ARBA" id="ARBA00022692"/>
    </source>
</evidence>
<evidence type="ECO:0000256" key="6">
    <source>
        <dbReference type="ARBA" id="ARBA00023136"/>
    </source>
</evidence>
<keyword evidence="4 7" id="KW-0249">Electron transport</keyword>
<geneLocation type="chloroplast" evidence="9"/>
<evidence type="ECO:0000256" key="8">
    <source>
        <dbReference type="SAM" id="Phobius"/>
    </source>
</evidence>
<evidence type="ECO:0000256" key="1">
    <source>
        <dbReference type="ARBA" id="ARBA00004167"/>
    </source>
</evidence>
<dbReference type="NCBIfam" id="NF008826">
    <property type="entry name" value="PRK11876.1-2"/>
    <property type="match status" value="1"/>
</dbReference>
<dbReference type="EMBL" id="MF101451">
    <property type="protein sequence ID" value="ARW68322.1"/>
    <property type="molecule type" value="Genomic_DNA"/>
</dbReference>
<evidence type="ECO:0000256" key="5">
    <source>
        <dbReference type="ARBA" id="ARBA00022989"/>
    </source>
</evidence>
<dbReference type="AlphaFoldDB" id="A0A1Z1MR67"/>
<comment type="subunit">
    <text evidence="7">The 4 large subunits of the cytochrome b6-f complex are cytochrome b6, subunit IV (17 kDa polypeptide, PetD), cytochrome f and the Rieske protein, while the 4 small subunits are PetG, PetL, PetM and PetN. The complex functions as a dimer.</text>
</comment>
<gene>
    <name evidence="7 9" type="primary">petM</name>
</gene>
<keyword evidence="5 7" id="KW-1133">Transmembrane helix</keyword>
<comment type="function">
    <text evidence="7">Component of the cytochrome b6-f complex, which mediates electron transfer between photosystem II (PSII) and photosystem I (PSI), cyclic electron flow around PSI, and state transitions.</text>
</comment>
<dbReference type="GO" id="GO:0009512">
    <property type="term" value="C:cytochrome b6f complex"/>
    <property type="evidence" value="ECO:0007669"/>
    <property type="project" value="InterPro"/>
</dbReference>
<accession>A0A1Z1MR67</accession>
<reference evidence="9" key="1">
    <citation type="journal article" date="2017" name="J. Phycol.">
        <title>Analysis of chloroplast genomes and a supermatrix inform reclassification of the Rhodomelaceae (Rhodophyta).</title>
        <authorList>
            <person name="Diaz-Tapia P."/>
            <person name="Maggs C.A."/>
            <person name="West J.A."/>
            <person name="Verbruggen H."/>
        </authorList>
    </citation>
    <scope>NUCLEOTIDE SEQUENCE</scope>
    <source>
        <strain evidence="9">PD1582</strain>
    </source>
</reference>
<keyword evidence="9" id="KW-0150">Chloroplast</keyword>
<comment type="subcellular location">
    <subcellularLocation>
        <location evidence="1">Membrane</location>
        <topology evidence="1">Single-pass membrane protein</topology>
    </subcellularLocation>
    <subcellularLocation>
        <location evidence="7">Plastid</location>
        <location evidence="7">Chloroplast thylakoid membrane</location>
        <topology evidence="7">Single-pass membrane protein</topology>
    </subcellularLocation>
</comment>
<protein>
    <recommendedName>
        <fullName evidence="7">Cytochrome b6-f complex subunit 7</fullName>
    </recommendedName>
    <alternativeName>
        <fullName evidence="7">Cytochrome b6-f complex subunit PetM</fullName>
    </alternativeName>
    <alternativeName>
        <fullName evidence="7">Cytochrome b6-f complex subunit VII</fullName>
    </alternativeName>
</protein>
<keyword evidence="9" id="KW-0934">Plastid</keyword>
<name>A0A1Z1MR67_9FLOR</name>
<feature type="transmembrane region" description="Helical" evidence="8">
    <location>
        <begin position="6"/>
        <end position="27"/>
    </location>
</feature>
<dbReference type="GO" id="GO:0009535">
    <property type="term" value="C:chloroplast thylakoid membrane"/>
    <property type="evidence" value="ECO:0007669"/>
    <property type="project" value="UniProtKB-SubCell"/>
</dbReference>
<keyword evidence="6 7" id="KW-0472">Membrane</keyword>
<proteinExistence type="inferred from homology"/>
<evidence type="ECO:0000256" key="4">
    <source>
        <dbReference type="ARBA" id="ARBA00022982"/>
    </source>
</evidence>
<keyword evidence="3 7" id="KW-0812">Transmembrane</keyword>
<keyword evidence="7" id="KW-0793">Thylakoid</keyword>
<keyword evidence="7" id="KW-0602">Photosynthesis</keyword>
<dbReference type="Pfam" id="PF08041">
    <property type="entry name" value="PetM"/>
    <property type="match status" value="1"/>
</dbReference>
<dbReference type="GO" id="GO:0009055">
    <property type="term" value="F:electron transfer activity"/>
    <property type="evidence" value="ECO:0007669"/>
    <property type="project" value="UniProtKB-UniRule"/>
</dbReference>
<dbReference type="SUPFAM" id="SSF103441">
    <property type="entry name" value="PetM subunit of the cytochrome b6f complex"/>
    <property type="match status" value="1"/>
</dbReference>
<keyword evidence="2 7" id="KW-0813">Transport</keyword>
<evidence type="ECO:0000256" key="2">
    <source>
        <dbReference type="ARBA" id="ARBA00022448"/>
    </source>
</evidence>
<comment type="similarity">
    <text evidence="7">Belongs to the PetM family.</text>
</comment>
<sequence length="32" mass="3372">MASEIFSTALVSSTMIMIGLALGFVLLKIQGE</sequence>
<dbReference type="GO" id="GO:0015979">
    <property type="term" value="P:photosynthesis"/>
    <property type="evidence" value="ECO:0007669"/>
    <property type="project" value="UniProtKB-KW"/>
</dbReference>